<dbReference type="InterPro" id="IPR016181">
    <property type="entry name" value="Acyl_CoA_acyltransferase"/>
</dbReference>
<dbReference type="InterPro" id="IPR000182">
    <property type="entry name" value="GNAT_dom"/>
</dbReference>
<dbReference type="AlphaFoldDB" id="A0A9Q9T417"/>
<dbReference type="EMBL" id="CP106879">
    <property type="protein sequence ID" value="UYC81397.1"/>
    <property type="molecule type" value="Genomic_DNA"/>
</dbReference>
<evidence type="ECO:0000256" key="1">
    <source>
        <dbReference type="ARBA" id="ARBA00022679"/>
    </source>
</evidence>
<keyword evidence="2" id="KW-0012">Acyltransferase</keyword>
<sequence>MTLDVRNATPGDALQMTAVHKRSREAYYAEALDPVDAAHDRYPMWVDTLTRTDTWCVVAVQDGDLAGFVAAHLVERDDSPAELLSLYVDPDRFGSGIGSVLHNRFVEVVPSGTAELEVWDGNDRAKSLHSHRGWRPTTRSRPGVAGMPFVTWTLDLRPSVRPNTVR</sequence>
<dbReference type="GO" id="GO:0016747">
    <property type="term" value="F:acyltransferase activity, transferring groups other than amino-acyl groups"/>
    <property type="evidence" value="ECO:0007669"/>
    <property type="project" value="InterPro"/>
</dbReference>
<dbReference type="Proteomes" id="UP001062223">
    <property type="component" value="Chromosome"/>
</dbReference>
<protein>
    <submittedName>
        <fullName evidence="4">GNAT family N-acetyltransferase</fullName>
    </submittedName>
</protein>
<dbReference type="Pfam" id="PF00583">
    <property type="entry name" value="Acetyltransf_1"/>
    <property type="match status" value="1"/>
</dbReference>
<accession>A0A9Q9T417</accession>
<dbReference type="PANTHER" id="PTHR43877">
    <property type="entry name" value="AMINOALKYLPHOSPHONATE N-ACETYLTRANSFERASE-RELATED-RELATED"/>
    <property type="match status" value="1"/>
</dbReference>
<evidence type="ECO:0000256" key="2">
    <source>
        <dbReference type="ARBA" id="ARBA00023315"/>
    </source>
</evidence>
<dbReference type="RefSeq" id="WP_262139613.1">
    <property type="nucleotide sequence ID" value="NZ_CP106879.1"/>
</dbReference>
<dbReference type="InterPro" id="IPR050832">
    <property type="entry name" value="Bact_Acetyltransf"/>
</dbReference>
<evidence type="ECO:0000313" key="4">
    <source>
        <dbReference type="EMBL" id="UYC81397.1"/>
    </source>
</evidence>
<evidence type="ECO:0000259" key="3">
    <source>
        <dbReference type="PROSITE" id="PS51186"/>
    </source>
</evidence>
<proteinExistence type="predicted"/>
<dbReference type="CDD" id="cd04301">
    <property type="entry name" value="NAT_SF"/>
    <property type="match status" value="1"/>
</dbReference>
<dbReference type="KEGG" id="cpoi:OE229_02740"/>
<evidence type="ECO:0000313" key="5">
    <source>
        <dbReference type="Proteomes" id="UP001062223"/>
    </source>
</evidence>
<gene>
    <name evidence="4" type="ORF">OE229_02740</name>
</gene>
<dbReference type="PROSITE" id="PS51186">
    <property type="entry name" value="GNAT"/>
    <property type="match status" value="1"/>
</dbReference>
<feature type="domain" description="N-acetyltransferase" evidence="3">
    <location>
        <begin position="3"/>
        <end position="157"/>
    </location>
</feature>
<keyword evidence="1" id="KW-0808">Transferase</keyword>
<name>A0A9Q9T417_9MICO</name>
<reference evidence="4" key="1">
    <citation type="submission" date="2022-09" db="EMBL/GenBank/DDBJ databases">
        <title>Taxonomy of Curtobacterium flaccumfaciens.</title>
        <authorList>
            <person name="Osdaghi E."/>
            <person name="Taghavi S.M."/>
            <person name="Hamidizade M."/>
            <person name="Abachi H."/>
            <person name="Fazliarab A."/>
            <person name="Baeyen S."/>
            <person name="Portier P."/>
            <person name="Van Vaerenbergh J."/>
            <person name="Jacques M.-A."/>
        </authorList>
    </citation>
    <scope>NUCLEOTIDE SEQUENCE</scope>
    <source>
        <strain evidence="4">AGQB46</strain>
    </source>
</reference>
<dbReference type="SUPFAM" id="SSF55729">
    <property type="entry name" value="Acyl-CoA N-acyltransferases (Nat)"/>
    <property type="match status" value="1"/>
</dbReference>
<organism evidence="4 5">
    <name type="scientific">Curtobacterium poinsettiae</name>
    <dbReference type="NCBI Taxonomy" id="159612"/>
    <lineage>
        <taxon>Bacteria</taxon>
        <taxon>Bacillati</taxon>
        <taxon>Actinomycetota</taxon>
        <taxon>Actinomycetes</taxon>
        <taxon>Micrococcales</taxon>
        <taxon>Microbacteriaceae</taxon>
        <taxon>Curtobacterium</taxon>
    </lineage>
</organism>
<dbReference type="Gene3D" id="3.40.630.30">
    <property type="match status" value="1"/>
</dbReference>